<sequence length="697" mass="79552">MSATISITATNIAHHGISTSKLLIGLWAVTTTLWSVFRPPQQTYAARMLLLQPAWIVRIVRKDWLWAQDLALCLVSHAAYSYLAGHWRLCSRGDFSWLDPKDSSTHIYYQIFSLLAICSCFAGGIVFRGRRLYGRDSDIKVEQRIDDQVLPALLLTSKTTHSRLFPKKHSFSYSYLLVGIPVGVQGQLNKILSVDSTQRAWFHVDAADYLTRGGADSTLADKLKAYLHTQGVTDRQYAYAYLVTAPRFLGYSFNPVSFWYLYDSDIKLKYMILEVNNTFDERRMYLLKGADVKKEDLDGLAADSGAKAPGYMIFSDTWQKDFHVSPFNSRKGSYTLRAVDPVVAFQESGKVKIDSTIVLRSSKEHPKIVARIFSVDDAKVPATITTLEAVKFILLWCWVGFATSPRIVWQASRLFFKRKLDVWYRPEVSVSSLGRPYSEDEEQLEVFFRAFLTNAVEKSSKPLRVIYEPAHGEEGEIVLYSPAFTYQEDHERTLTLKIMSPAFYSRFVHYSSASEALEKECLAPDERNRTAHLERADLLPDILNAIEEQYMANRKQPRSSSFMDQYRWPFMRQLRCPAAGVAYPSESSKNNSHFPPPARFELDAFAWSTLDNDEPYRRILTKLFLAQRFGFGIPALIALLDLTIRMGLLVLGMWYCDTVSPIDLLQPRSMDWQEDGLGLVKMMGLANGVHIWRFVKG</sequence>
<dbReference type="EMBL" id="JAVRRL010000109">
    <property type="protein sequence ID" value="KAK5107715.1"/>
    <property type="molecule type" value="Genomic_DNA"/>
</dbReference>
<feature type="transmembrane region" description="Helical" evidence="1">
    <location>
        <begin position="64"/>
        <end position="87"/>
    </location>
</feature>
<dbReference type="Pfam" id="PF07103">
    <property type="entry name" value="DUF1365"/>
    <property type="match status" value="1"/>
</dbReference>
<dbReference type="PANTHER" id="PTHR33973">
    <property type="entry name" value="OS07G0153300 PROTEIN"/>
    <property type="match status" value="1"/>
</dbReference>
<proteinExistence type="predicted"/>
<name>A0AAN7T910_9PEZI</name>
<accession>A0AAN7T910</accession>
<dbReference type="AlphaFoldDB" id="A0AAN7T910"/>
<comment type="caution">
    <text evidence="2">The sequence shown here is derived from an EMBL/GenBank/DDBJ whole genome shotgun (WGS) entry which is preliminary data.</text>
</comment>
<evidence type="ECO:0000313" key="2">
    <source>
        <dbReference type="EMBL" id="KAK5107715.1"/>
    </source>
</evidence>
<dbReference type="InterPro" id="IPR010775">
    <property type="entry name" value="DUF1365"/>
</dbReference>
<evidence type="ECO:0000256" key="1">
    <source>
        <dbReference type="SAM" id="Phobius"/>
    </source>
</evidence>
<keyword evidence="1" id="KW-0472">Membrane</keyword>
<keyword evidence="1" id="KW-0812">Transmembrane</keyword>
<gene>
    <name evidence="2" type="ORF">LTR62_000737</name>
</gene>
<evidence type="ECO:0000313" key="3">
    <source>
        <dbReference type="Proteomes" id="UP001310890"/>
    </source>
</evidence>
<reference evidence="2" key="1">
    <citation type="submission" date="2023-08" db="EMBL/GenBank/DDBJ databases">
        <title>Black Yeasts Isolated from many extreme environments.</title>
        <authorList>
            <person name="Coleine C."/>
            <person name="Stajich J.E."/>
            <person name="Selbmann L."/>
        </authorList>
    </citation>
    <scope>NUCLEOTIDE SEQUENCE</scope>
    <source>
        <strain evidence="2">CCFEE 5401</strain>
    </source>
</reference>
<dbReference type="Proteomes" id="UP001310890">
    <property type="component" value="Unassembled WGS sequence"/>
</dbReference>
<organism evidence="2 3">
    <name type="scientific">Meristemomyces frigidus</name>
    <dbReference type="NCBI Taxonomy" id="1508187"/>
    <lineage>
        <taxon>Eukaryota</taxon>
        <taxon>Fungi</taxon>
        <taxon>Dikarya</taxon>
        <taxon>Ascomycota</taxon>
        <taxon>Pezizomycotina</taxon>
        <taxon>Dothideomycetes</taxon>
        <taxon>Dothideomycetidae</taxon>
        <taxon>Mycosphaerellales</taxon>
        <taxon>Teratosphaeriaceae</taxon>
        <taxon>Meristemomyces</taxon>
    </lineage>
</organism>
<protein>
    <submittedName>
        <fullName evidence="2">Uncharacterized protein</fullName>
    </submittedName>
</protein>
<dbReference type="PANTHER" id="PTHR33973:SF4">
    <property type="entry name" value="OS07G0153300 PROTEIN"/>
    <property type="match status" value="1"/>
</dbReference>
<feature type="transmembrane region" description="Helical" evidence="1">
    <location>
        <begin position="107"/>
        <end position="127"/>
    </location>
</feature>
<keyword evidence="1" id="KW-1133">Transmembrane helix</keyword>